<name>A0A9P5N5F0_9AGAM</name>
<dbReference type="EMBL" id="WHVB01000001">
    <property type="protein sequence ID" value="KAF8486840.1"/>
    <property type="molecule type" value="Genomic_DNA"/>
</dbReference>
<comment type="caution">
    <text evidence="2">The sequence shown here is derived from an EMBL/GenBank/DDBJ whole genome shotgun (WGS) entry which is preliminary data.</text>
</comment>
<proteinExistence type="predicted"/>
<accession>A0A9P5N5F0</accession>
<gene>
    <name evidence="2" type="ORF">DFH94DRAFT_841310</name>
</gene>
<reference evidence="2" key="2">
    <citation type="journal article" date="2020" name="Nat. Commun.">
        <title>Large-scale genome sequencing of mycorrhizal fungi provides insights into the early evolution of symbiotic traits.</title>
        <authorList>
            <person name="Miyauchi S."/>
            <person name="Kiss E."/>
            <person name="Kuo A."/>
            <person name="Drula E."/>
            <person name="Kohler A."/>
            <person name="Sanchez-Garcia M."/>
            <person name="Morin E."/>
            <person name="Andreopoulos B."/>
            <person name="Barry K.W."/>
            <person name="Bonito G."/>
            <person name="Buee M."/>
            <person name="Carver A."/>
            <person name="Chen C."/>
            <person name="Cichocki N."/>
            <person name="Clum A."/>
            <person name="Culley D."/>
            <person name="Crous P.W."/>
            <person name="Fauchery L."/>
            <person name="Girlanda M."/>
            <person name="Hayes R.D."/>
            <person name="Keri Z."/>
            <person name="LaButti K."/>
            <person name="Lipzen A."/>
            <person name="Lombard V."/>
            <person name="Magnuson J."/>
            <person name="Maillard F."/>
            <person name="Murat C."/>
            <person name="Nolan M."/>
            <person name="Ohm R.A."/>
            <person name="Pangilinan J."/>
            <person name="Pereira M.F."/>
            <person name="Perotto S."/>
            <person name="Peter M."/>
            <person name="Pfister S."/>
            <person name="Riley R."/>
            <person name="Sitrit Y."/>
            <person name="Stielow J.B."/>
            <person name="Szollosi G."/>
            <person name="Zifcakova L."/>
            <person name="Stursova M."/>
            <person name="Spatafora J.W."/>
            <person name="Tedersoo L."/>
            <person name="Vaario L.M."/>
            <person name="Yamada A."/>
            <person name="Yan M."/>
            <person name="Wang P."/>
            <person name="Xu J."/>
            <person name="Bruns T."/>
            <person name="Baldrian P."/>
            <person name="Vilgalys R."/>
            <person name="Dunand C."/>
            <person name="Henrissat B."/>
            <person name="Grigoriev I.V."/>
            <person name="Hibbett D."/>
            <person name="Nagy L.G."/>
            <person name="Martin F.M."/>
        </authorList>
    </citation>
    <scope>NUCLEOTIDE SEQUENCE</scope>
    <source>
        <strain evidence="2">Prilba</strain>
    </source>
</reference>
<organism evidence="2 3">
    <name type="scientific">Russula ochroleuca</name>
    <dbReference type="NCBI Taxonomy" id="152965"/>
    <lineage>
        <taxon>Eukaryota</taxon>
        <taxon>Fungi</taxon>
        <taxon>Dikarya</taxon>
        <taxon>Basidiomycota</taxon>
        <taxon>Agaricomycotina</taxon>
        <taxon>Agaricomycetes</taxon>
        <taxon>Russulales</taxon>
        <taxon>Russulaceae</taxon>
        <taxon>Russula</taxon>
    </lineage>
</organism>
<evidence type="ECO:0000256" key="1">
    <source>
        <dbReference type="SAM" id="MobiDB-lite"/>
    </source>
</evidence>
<evidence type="ECO:0000313" key="2">
    <source>
        <dbReference type="EMBL" id="KAF8486840.1"/>
    </source>
</evidence>
<sequence length="425" mass="47331">MRPSESSITLAFIYPSFPFTLSMVTTAEPQRPPSRTAEVQRRNRCRTALASGPTQTHGGLLRERSAMSARRVFELVAACSRALPQLICPLTTPHDSPMNRNFTERDKRSTAPAFAFANTNRSAVNRCHLTTPCRSTHPFDCLFLFPLPPFLPSLAPIARATVFLDRVRDIGRRHARMRVVLGVLSRKDTPRYAVRKVPQRDPGEITPPAARYRRRHHPDAGDAVQPGIPLLRHRCLLLGGLESVAIPDSDAARQRGGRASNAPQRRKYGPCSQHRDGRLRSPTTAGRETETEENVVGPCLLILCDSGKFVKLVGENDMEAVLQRLDRLTRKEAQTMATHTMELVCGLVKNIKVVMDGGSVIMDGVHRSLTMPVLIQQLSHDINKSRRAYNSQFNCQRRRPRLLRGWPVTGNVPALTISSGSVQKP</sequence>
<evidence type="ECO:0000313" key="3">
    <source>
        <dbReference type="Proteomes" id="UP000759537"/>
    </source>
</evidence>
<dbReference type="OrthoDB" id="448455at2759"/>
<keyword evidence="3" id="KW-1185">Reference proteome</keyword>
<dbReference type="Proteomes" id="UP000759537">
    <property type="component" value="Unassembled WGS sequence"/>
</dbReference>
<feature type="region of interest" description="Disordered" evidence="1">
    <location>
        <begin position="249"/>
        <end position="291"/>
    </location>
</feature>
<dbReference type="AlphaFoldDB" id="A0A9P5N5F0"/>
<reference evidence="2" key="1">
    <citation type="submission" date="2019-10" db="EMBL/GenBank/DDBJ databases">
        <authorList>
            <consortium name="DOE Joint Genome Institute"/>
            <person name="Kuo A."/>
            <person name="Miyauchi S."/>
            <person name="Kiss E."/>
            <person name="Drula E."/>
            <person name="Kohler A."/>
            <person name="Sanchez-Garcia M."/>
            <person name="Andreopoulos B."/>
            <person name="Barry K.W."/>
            <person name="Bonito G."/>
            <person name="Buee M."/>
            <person name="Carver A."/>
            <person name="Chen C."/>
            <person name="Cichocki N."/>
            <person name="Clum A."/>
            <person name="Culley D."/>
            <person name="Crous P.W."/>
            <person name="Fauchery L."/>
            <person name="Girlanda M."/>
            <person name="Hayes R."/>
            <person name="Keri Z."/>
            <person name="LaButti K."/>
            <person name="Lipzen A."/>
            <person name="Lombard V."/>
            <person name="Magnuson J."/>
            <person name="Maillard F."/>
            <person name="Morin E."/>
            <person name="Murat C."/>
            <person name="Nolan M."/>
            <person name="Ohm R."/>
            <person name="Pangilinan J."/>
            <person name="Pereira M."/>
            <person name="Perotto S."/>
            <person name="Peter M."/>
            <person name="Riley R."/>
            <person name="Sitrit Y."/>
            <person name="Stielow B."/>
            <person name="Szollosi G."/>
            <person name="Zifcakova L."/>
            <person name="Stursova M."/>
            <person name="Spatafora J.W."/>
            <person name="Tedersoo L."/>
            <person name="Vaario L.-M."/>
            <person name="Yamada A."/>
            <person name="Yan M."/>
            <person name="Wang P."/>
            <person name="Xu J."/>
            <person name="Bruns T."/>
            <person name="Baldrian P."/>
            <person name="Vilgalys R."/>
            <person name="Henrissat B."/>
            <person name="Grigoriev I.V."/>
            <person name="Hibbett D."/>
            <person name="Nagy L.G."/>
            <person name="Martin F.M."/>
        </authorList>
    </citation>
    <scope>NUCLEOTIDE SEQUENCE</scope>
    <source>
        <strain evidence="2">Prilba</strain>
    </source>
</reference>
<protein>
    <submittedName>
        <fullName evidence="2">Uncharacterized protein</fullName>
    </submittedName>
</protein>